<evidence type="ECO:0000256" key="1">
    <source>
        <dbReference type="SAM" id="SignalP"/>
    </source>
</evidence>
<evidence type="ECO:0000259" key="2">
    <source>
        <dbReference type="PROSITE" id="PS50927"/>
    </source>
</evidence>
<dbReference type="Proteomes" id="UP000829196">
    <property type="component" value="Unassembled WGS sequence"/>
</dbReference>
<dbReference type="Gene3D" id="2.90.10.10">
    <property type="entry name" value="Bulb-type lectin domain"/>
    <property type="match status" value="1"/>
</dbReference>
<dbReference type="SUPFAM" id="SSF51110">
    <property type="entry name" value="alpha-D-mannose-specific plant lectins"/>
    <property type="match status" value="1"/>
</dbReference>
<feature type="signal peptide" evidence="1">
    <location>
        <begin position="1"/>
        <end position="32"/>
    </location>
</feature>
<dbReference type="GO" id="GO:0051707">
    <property type="term" value="P:response to other organism"/>
    <property type="evidence" value="ECO:0007669"/>
    <property type="project" value="UniProtKB-ARBA"/>
</dbReference>
<sequence>MTSMKNTPSSTAKSSILLSLAVLLLLNAPASCSSESFNNVLSSGYPLNAGCSLVQGKYSFTMQYDCNLVLYESEVAIWSSQTDGKGSNCSLVLQNNGELFISKAAGIIVWRSETGGEYGHFVLVLQPNGDVVVYGGAVWSTGTYRAPHAISDNAVSDVNIGLATPNPLGQALSLAGNGFEGVGPVGLPVRFDVVVSHVIHVAVSLDPLPSVGEVDGAVSPNVALSLVAVTDINCCVNLRDSPISTDGAQNSASLADSGEESLGVFGEASIMVSLVDVPISVVSNANLVTHLARESIRWQCD</sequence>
<organism evidence="3 4">
    <name type="scientific">Dendrobium nobile</name>
    <name type="common">Orchid</name>
    <dbReference type="NCBI Taxonomy" id="94219"/>
    <lineage>
        <taxon>Eukaryota</taxon>
        <taxon>Viridiplantae</taxon>
        <taxon>Streptophyta</taxon>
        <taxon>Embryophyta</taxon>
        <taxon>Tracheophyta</taxon>
        <taxon>Spermatophyta</taxon>
        <taxon>Magnoliopsida</taxon>
        <taxon>Liliopsida</taxon>
        <taxon>Asparagales</taxon>
        <taxon>Orchidaceae</taxon>
        <taxon>Epidendroideae</taxon>
        <taxon>Malaxideae</taxon>
        <taxon>Dendrobiinae</taxon>
        <taxon>Dendrobium</taxon>
    </lineage>
</organism>
<gene>
    <name evidence="3" type="ORF">KFK09_012920</name>
</gene>
<accession>A0A8T3BK72</accession>
<evidence type="ECO:0000313" key="3">
    <source>
        <dbReference type="EMBL" id="KAI0512281.1"/>
    </source>
</evidence>
<dbReference type="OrthoDB" id="1884773at2759"/>
<name>A0A8T3BK72_DENNO</name>
<dbReference type="InterPro" id="IPR036426">
    <property type="entry name" value="Bulb-type_lectin_dom_sf"/>
</dbReference>
<reference evidence="3" key="1">
    <citation type="journal article" date="2022" name="Front. Genet.">
        <title>Chromosome-Scale Assembly of the Dendrobium nobile Genome Provides Insights Into the Molecular Mechanism of the Biosynthesis of the Medicinal Active Ingredient of Dendrobium.</title>
        <authorList>
            <person name="Xu Q."/>
            <person name="Niu S.-C."/>
            <person name="Li K.-L."/>
            <person name="Zheng P.-J."/>
            <person name="Zhang X.-J."/>
            <person name="Jia Y."/>
            <person name="Liu Y."/>
            <person name="Niu Y.-X."/>
            <person name="Yu L.-H."/>
            <person name="Chen D.-F."/>
            <person name="Zhang G.-Q."/>
        </authorList>
    </citation>
    <scope>NUCLEOTIDE SEQUENCE</scope>
    <source>
        <tissue evidence="3">Leaf</tissue>
    </source>
</reference>
<protein>
    <recommendedName>
        <fullName evidence="2">Bulb-type lectin domain-containing protein</fullName>
    </recommendedName>
</protein>
<dbReference type="AlphaFoldDB" id="A0A8T3BK72"/>
<comment type="caution">
    <text evidence="3">The sequence shown here is derived from an EMBL/GenBank/DDBJ whole genome shotgun (WGS) entry which is preliminary data.</text>
</comment>
<dbReference type="EMBL" id="JAGYWB010000009">
    <property type="protein sequence ID" value="KAI0512281.1"/>
    <property type="molecule type" value="Genomic_DNA"/>
</dbReference>
<dbReference type="PROSITE" id="PS50927">
    <property type="entry name" value="BULB_LECTIN"/>
    <property type="match status" value="1"/>
</dbReference>
<evidence type="ECO:0000313" key="4">
    <source>
        <dbReference type="Proteomes" id="UP000829196"/>
    </source>
</evidence>
<proteinExistence type="predicted"/>
<dbReference type="SMART" id="SM00108">
    <property type="entry name" value="B_lectin"/>
    <property type="match status" value="1"/>
</dbReference>
<keyword evidence="1" id="KW-0732">Signal</keyword>
<dbReference type="CDD" id="cd00028">
    <property type="entry name" value="B_lectin"/>
    <property type="match status" value="1"/>
</dbReference>
<dbReference type="InterPro" id="IPR001480">
    <property type="entry name" value="Bulb-type_lectin_dom"/>
</dbReference>
<keyword evidence="4" id="KW-1185">Reference proteome</keyword>
<dbReference type="SMR" id="A0A8T3BK72"/>
<feature type="chain" id="PRO_5035922932" description="Bulb-type lectin domain-containing protein" evidence="1">
    <location>
        <begin position="33"/>
        <end position="301"/>
    </location>
</feature>
<feature type="domain" description="Bulb-type lectin" evidence="2">
    <location>
        <begin position="38"/>
        <end position="146"/>
    </location>
</feature>